<organism evidence="2 3">
    <name type="scientific">Aquilegia coerulea</name>
    <name type="common">Rocky mountain columbine</name>
    <dbReference type="NCBI Taxonomy" id="218851"/>
    <lineage>
        <taxon>Eukaryota</taxon>
        <taxon>Viridiplantae</taxon>
        <taxon>Streptophyta</taxon>
        <taxon>Embryophyta</taxon>
        <taxon>Tracheophyta</taxon>
        <taxon>Spermatophyta</taxon>
        <taxon>Magnoliopsida</taxon>
        <taxon>Ranunculales</taxon>
        <taxon>Ranunculaceae</taxon>
        <taxon>Thalictroideae</taxon>
        <taxon>Aquilegia</taxon>
    </lineage>
</organism>
<gene>
    <name evidence="2" type="ORF">AQUCO_03700304v1</name>
</gene>
<dbReference type="AlphaFoldDB" id="A0A2G5CUM5"/>
<protein>
    <submittedName>
        <fullName evidence="2">Uncharacterized protein</fullName>
    </submittedName>
</protein>
<dbReference type="PANTHER" id="PTHR33472">
    <property type="entry name" value="OS01G0106600 PROTEIN"/>
    <property type="match status" value="1"/>
</dbReference>
<accession>A0A2G5CUM5</accession>
<feature type="compositionally biased region" description="Basic residues" evidence="1">
    <location>
        <begin position="140"/>
        <end position="150"/>
    </location>
</feature>
<feature type="region of interest" description="Disordered" evidence="1">
    <location>
        <begin position="138"/>
        <end position="176"/>
    </location>
</feature>
<dbReference type="FunCoup" id="A0A2G5CUM5">
    <property type="interactions" value="446"/>
</dbReference>
<dbReference type="EMBL" id="KZ305054">
    <property type="protein sequence ID" value="PIA34953.1"/>
    <property type="molecule type" value="Genomic_DNA"/>
</dbReference>
<feature type="compositionally biased region" description="Low complexity" evidence="1">
    <location>
        <begin position="153"/>
        <end position="170"/>
    </location>
</feature>
<feature type="region of interest" description="Disordered" evidence="1">
    <location>
        <begin position="1"/>
        <end position="26"/>
    </location>
</feature>
<dbReference type="PANTHER" id="PTHR33472:SF28">
    <property type="entry name" value="BROMO AND FHA DOMAIN-CONTAINING PROTEIN DDB_G0267958"/>
    <property type="match status" value="1"/>
</dbReference>
<proteinExistence type="predicted"/>
<dbReference type="Proteomes" id="UP000230069">
    <property type="component" value="Unassembled WGS sequence"/>
</dbReference>
<dbReference type="STRING" id="218851.A0A2G5CUM5"/>
<reference evidence="2 3" key="1">
    <citation type="submission" date="2017-09" db="EMBL/GenBank/DDBJ databases">
        <title>WGS assembly of Aquilegia coerulea Goldsmith.</title>
        <authorList>
            <person name="Hodges S."/>
            <person name="Kramer E."/>
            <person name="Nordborg M."/>
            <person name="Tomkins J."/>
            <person name="Borevitz J."/>
            <person name="Derieg N."/>
            <person name="Yan J."/>
            <person name="Mihaltcheva S."/>
            <person name="Hayes R.D."/>
            <person name="Rokhsar D."/>
        </authorList>
    </citation>
    <scope>NUCLEOTIDE SEQUENCE [LARGE SCALE GENOMIC DNA]</scope>
    <source>
        <strain evidence="3">cv. Goldsmith</strain>
    </source>
</reference>
<name>A0A2G5CUM5_AQUCA</name>
<evidence type="ECO:0000313" key="3">
    <source>
        <dbReference type="Proteomes" id="UP000230069"/>
    </source>
</evidence>
<keyword evidence="3" id="KW-1185">Reference proteome</keyword>
<evidence type="ECO:0000256" key="1">
    <source>
        <dbReference type="SAM" id="MobiDB-lite"/>
    </source>
</evidence>
<evidence type="ECO:0000313" key="2">
    <source>
        <dbReference type="EMBL" id="PIA34953.1"/>
    </source>
</evidence>
<dbReference type="OrthoDB" id="774437at2759"/>
<sequence>MVPKPFSLKKSTDQQSTTREAGNRKQLHSEIREMTSAITHHLNDLHHVGKSNAVHQDGIEDDQGVRIITLAGTNTGAAMQGELDEISNTDDDKTFTTYTNSNFQAINNSIMLGGSYSCKDPGVHIETCIDFVEPNEHKQVKLGKKGKKKLRESNPNNVNKSNNSEGSSGESSGGSP</sequence>
<dbReference type="InParanoid" id="A0A2G5CUM5"/>